<dbReference type="Proteomes" id="UP001164250">
    <property type="component" value="Chromosome 3"/>
</dbReference>
<proteinExistence type="predicted"/>
<evidence type="ECO:0000313" key="1">
    <source>
        <dbReference type="EMBL" id="KAJ0101123.1"/>
    </source>
</evidence>
<gene>
    <name evidence="1" type="ORF">Patl1_06629</name>
</gene>
<keyword evidence="2" id="KW-1185">Reference proteome</keyword>
<dbReference type="EMBL" id="CM047899">
    <property type="protein sequence ID" value="KAJ0101123.1"/>
    <property type="molecule type" value="Genomic_DNA"/>
</dbReference>
<accession>A0ACC1BPM1</accession>
<sequence length="345" mass="38066">MASSAHKQQQQLPNIYGAATATAAPPPTPSTLPNNHLSTSGAAADALSKLLHRLPPTLSLPTRRSPSATSPPLASLSDPNLIGRLQSSFSQLGYFQLTNHDISSQLARSAESESLGLFELEKDKKDTYFPKNWPLGFEADDEEDEEGNGESFCLDSTCSTESTELSLASLRELIGAMEKVGLKIIEMLSTAVGFENPLGKDPAQFCSLMWISQGLHGDKPVLSGGFYPYVVGLQYQIRHQKYSLLADSGRVVVLPQVDSILVTLGDIAQQRVGFLLFIPKAILTSSGTGQHEIIEDDHIHGSLVTEEEEEEEETLMFESFDFEDYAWRVYHERLHLKDPLDRYRI</sequence>
<reference evidence="2" key="1">
    <citation type="journal article" date="2023" name="G3 (Bethesda)">
        <title>Genome assembly and association tests identify interacting loci associated with vigor, precocity, and sex in interspecific pistachio rootstocks.</title>
        <authorList>
            <person name="Palmer W."/>
            <person name="Jacygrad E."/>
            <person name="Sagayaradj S."/>
            <person name="Cavanaugh K."/>
            <person name="Han R."/>
            <person name="Bertier L."/>
            <person name="Beede B."/>
            <person name="Kafkas S."/>
            <person name="Golino D."/>
            <person name="Preece J."/>
            <person name="Michelmore R."/>
        </authorList>
    </citation>
    <scope>NUCLEOTIDE SEQUENCE [LARGE SCALE GENOMIC DNA]</scope>
</reference>
<protein>
    <submittedName>
        <fullName evidence="1">Uncharacterized protein</fullName>
    </submittedName>
</protein>
<organism evidence="1 2">
    <name type="scientific">Pistacia atlantica</name>
    <dbReference type="NCBI Taxonomy" id="434234"/>
    <lineage>
        <taxon>Eukaryota</taxon>
        <taxon>Viridiplantae</taxon>
        <taxon>Streptophyta</taxon>
        <taxon>Embryophyta</taxon>
        <taxon>Tracheophyta</taxon>
        <taxon>Spermatophyta</taxon>
        <taxon>Magnoliopsida</taxon>
        <taxon>eudicotyledons</taxon>
        <taxon>Gunneridae</taxon>
        <taxon>Pentapetalae</taxon>
        <taxon>rosids</taxon>
        <taxon>malvids</taxon>
        <taxon>Sapindales</taxon>
        <taxon>Anacardiaceae</taxon>
        <taxon>Pistacia</taxon>
    </lineage>
</organism>
<comment type="caution">
    <text evidence="1">The sequence shown here is derived from an EMBL/GenBank/DDBJ whole genome shotgun (WGS) entry which is preliminary data.</text>
</comment>
<evidence type="ECO:0000313" key="2">
    <source>
        <dbReference type="Proteomes" id="UP001164250"/>
    </source>
</evidence>
<name>A0ACC1BPM1_9ROSI</name>